<evidence type="ECO:0000259" key="1">
    <source>
        <dbReference type="PROSITE" id="PS50878"/>
    </source>
</evidence>
<accession>U9U8Y3</accession>
<proteinExistence type="predicted"/>
<evidence type="ECO:0000313" key="2">
    <source>
        <dbReference type="EMBL" id="ESA16850.1"/>
    </source>
</evidence>
<protein>
    <recommendedName>
        <fullName evidence="1">Reverse transcriptase domain-containing protein</fullName>
    </recommendedName>
</protein>
<dbReference type="AlphaFoldDB" id="U9U8Y3"/>
<dbReference type="Pfam" id="PF00078">
    <property type="entry name" value="RVT_1"/>
    <property type="match status" value="1"/>
</dbReference>
<name>U9U8Y3_RHIID</name>
<dbReference type="EMBL" id="KI280677">
    <property type="protein sequence ID" value="ESA16850.1"/>
    <property type="molecule type" value="Genomic_DNA"/>
</dbReference>
<dbReference type="PROSITE" id="PS50878">
    <property type="entry name" value="RT_POL"/>
    <property type="match status" value="1"/>
</dbReference>
<dbReference type="InterPro" id="IPR000477">
    <property type="entry name" value="RT_dom"/>
</dbReference>
<dbReference type="HOGENOM" id="CLU_002435_6_0_1"/>
<dbReference type="VEuPathDB" id="FungiDB:RhiirFUN_002266"/>
<feature type="domain" description="Reverse transcriptase" evidence="1">
    <location>
        <begin position="176"/>
        <end position="447"/>
    </location>
</feature>
<organism evidence="2">
    <name type="scientific">Rhizophagus irregularis (strain DAOM 181602 / DAOM 197198 / MUCL 43194)</name>
    <name type="common">Arbuscular mycorrhizal fungus</name>
    <name type="synonym">Glomus intraradices</name>
    <dbReference type="NCBI Taxonomy" id="747089"/>
    <lineage>
        <taxon>Eukaryota</taxon>
        <taxon>Fungi</taxon>
        <taxon>Fungi incertae sedis</taxon>
        <taxon>Mucoromycota</taxon>
        <taxon>Glomeromycotina</taxon>
        <taxon>Glomeromycetes</taxon>
        <taxon>Glomerales</taxon>
        <taxon>Glomeraceae</taxon>
        <taxon>Rhizophagus</taxon>
    </lineage>
</organism>
<dbReference type="PANTHER" id="PTHR19446">
    <property type="entry name" value="REVERSE TRANSCRIPTASES"/>
    <property type="match status" value="1"/>
</dbReference>
<reference evidence="2" key="1">
    <citation type="submission" date="2013-07" db="EMBL/GenBank/DDBJ databases">
        <title>The genome of an arbuscular mycorrhizal fungus provides insights into the evolution of the oldest plant symbiosis.</title>
        <authorList>
            <consortium name="DOE Joint Genome Institute"/>
            <person name="Tisserant E."/>
            <person name="Malbreil M."/>
            <person name="Kuo A."/>
            <person name="Kohler A."/>
            <person name="Symeonidi A."/>
            <person name="Balestrini R."/>
            <person name="Charron P."/>
            <person name="Duensing N."/>
            <person name="Frei-dit-Frey N."/>
            <person name="Gianinazzi-Pearson V."/>
            <person name="Gilbert B."/>
            <person name="Handa Y."/>
            <person name="Hijri M."/>
            <person name="Kaul R."/>
            <person name="Kawaguchi M."/>
            <person name="Krajinski F."/>
            <person name="Lammers P."/>
            <person name="Lapierre D."/>
            <person name="Masclaux F.G."/>
            <person name="Murat C."/>
            <person name="Morin E."/>
            <person name="Ndikumana S."/>
            <person name="Pagni M."/>
            <person name="Petitpierre D."/>
            <person name="Requena N."/>
            <person name="Rosikiewicz P."/>
            <person name="Riley R."/>
            <person name="Saito K."/>
            <person name="San Clemente H."/>
            <person name="Shapiro H."/>
            <person name="van Tuinen D."/>
            <person name="Becard G."/>
            <person name="Bonfante P."/>
            <person name="Paszkowski U."/>
            <person name="Shachar-Hill Y."/>
            <person name="Young J.P."/>
            <person name="Sanders I.R."/>
            <person name="Henrissat B."/>
            <person name="Rensing S.A."/>
            <person name="Grigoriev I.V."/>
            <person name="Corradi N."/>
            <person name="Roux C."/>
            <person name="Martin F."/>
        </authorList>
    </citation>
    <scope>NUCLEOTIDE SEQUENCE</scope>
    <source>
        <strain evidence="2">DAOM 197198</strain>
    </source>
</reference>
<sequence>MSNFFKQTQTVPFELRPFIHLSHKLDHYISSLLKEFIDLFPDQTALIDAFPLPTTLYSQAAMKAAIAERNSNFMKTKKIYSKLFESHFQDVVGPSRSPFKTLENLPDRWKSHYILLTSIDSDIYLMVMAPITEDELRAVINISLHHKAPGPSCIPYEWFRLLSPEGLLYLCKLMNSCLASSDIPKDWCLASIVPIPKPHEFECLLNNTCPITLLETAQKLLVKIVTDRLSQVMAKYQVLTGDNFAGLPGSSVNTPINILNGIMKSHRVSQLPQELWILSQDISKVKNRILTPFGKTELYNLLIGIDQGKVISPLLWTIYFDLLLTELSSSAISSYIWSSGIPADILDINNNEDVAVPITQLTYMDDFTLIASSLSGLKQLLPIARDFYFLNNITANFSKYKLVSSSAGNNLITFQLDFEILDYLSSMSFSLQTLKLSSSFRFLGVWFNLQGSPNFVLSQLKDIYSSFVTSVRFKKLSPAQLAYLHSLVILPKVQFHFQVLYLSEIQIMRITNGYYGLQCKALSVAHTFPLIALISRFFSKDVNPYDSLCKRLICHFLSWISLLSTTPNRQIRSLLCYELCSLP</sequence>
<gene>
    <name evidence="2" type="ORF">GLOINDRAFT_22378</name>
</gene>